<dbReference type="OrthoDB" id="3724021at2759"/>
<dbReference type="Proteomes" id="UP000053411">
    <property type="component" value="Unassembled WGS sequence"/>
</dbReference>
<evidence type="ECO:0000259" key="1">
    <source>
        <dbReference type="Pfam" id="PF13577"/>
    </source>
</evidence>
<evidence type="ECO:0000313" key="2">
    <source>
        <dbReference type="EMBL" id="KIX95544.1"/>
    </source>
</evidence>
<feature type="domain" description="SnoaL-like" evidence="1">
    <location>
        <begin position="12"/>
        <end position="130"/>
    </location>
</feature>
<keyword evidence="3" id="KW-1185">Reference proteome</keyword>
<protein>
    <recommendedName>
        <fullName evidence="1">SnoaL-like domain-containing protein</fullName>
    </recommendedName>
</protein>
<dbReference type="AlphaFoldDB" id="A0A0D2JYB7"/>
<dbReference type="EMBL" id="KN848081">
    <property type="protein sequence ID" value="KIX95544.1"/>
    <property type="molecule type" value="Genomic_DNA"/>
</dbReference>
<dbReference type="InterPro" id="IPR037401">
    <property type="entry name" value="SnoaL-like"/>
</dbReference>
<sequence length="205" mass="22456">MASADPQTESLIASLLKRERYYRDTGQWTKLRSSYHPDASQTSINITWFSGDIDGFVKGSESMYAAGVSALHTISPVEILVNASGDRAISESTGSITIRFTEEGTEYDLTSISRFLSRLVKVDDAWKMLSLECIYVREAVVPAYPTAVTRALDLESKGPERKSYRYLGALLATLGYAIPADLPGMDDSESIQRITGANAAWIAAK</sequence>
<name>A0A0D2JYB7_9EURO</name>
<dbReference type="RefSeq" id="XP_016629667.1">
    <property type="nucleotide sequence ID" value="XM_016779160.1"/>
</dbReference>
<dbReference type="VEuPathDB" id="FungiDB:Z520_08664"/>
<organism evidence="2 3">
    <name type="scientific">Fonsecaea multimorphosa CBS 102226</name>
    <dbReference type="NCBI Taxonomy" id="1442371"/>
    <lineage>
        <taxon>Eukaryota</taxon>
        <taxon>Fungi</taxon>
        <taxon>Dikarya</taxon>
        <taxon>Ascomycota</taxon>
        <taxon>Pezizomycotina</taxon>
        <taxon>Eurotiomycetes</taxon>
        <taxon>Chaetothyriomycetidae</taxon>
        <taxon>Chaetothyriales</taxon>
        <taxon>Herpotrichiellaceae</taxon>
        <taxon>Fonsecaea</taxon>
    </lineage>
</organism>
<dbReference type="InterPro" id="IPR032710">
    <property type="entry name" value="NTF2-like_dom_sf"/>
</dbReference>
<dbReference type="GeneID" id="27714410"/>
<dbReference type="SUPFAM" id="SSF54427">
    <property type="entry name" value="NTF2-like"/>
    <property type="match status" value="1"/>
</dbReference>
<evidence type="ECO:0000313" key="3">
    <source>
        <dbReference type="Proteomes" id="UP000053411"/>
    </source>
</evidence>
<reference evidence="2 3" key="1">
    <citation type="submission" date="2015-01" db="EMBL/GenBank/DDBJ databases">
        <title>The Genome Sequence of Fonsecaea multimorphosa CBS 102226.</title>
        <authorList>
            <consortium name="The Broad Institute Genomics Platform"/>
            <person name="Cuomo C."/>
            <person name="de Hoog S."/>
            <person name="Gorbushina A."/>
            <person name="Stielow B."/>
            <person name="Teixiera M."/>
            <person name="Abouelleil A."/>
            <person name="Chapman S.B."/>
            <person name="Priest M."/>
            <person name="Young S.K."/>
            <person name="Wortman J."/>
            <person name="Nusbaum C."/>
            <person name="Birren B."/>
        </authorList>
    </citation>
    <scope>NUCLEOTIDE SEQUENCE [LARGE SCALE GENOMIC DNA]</scope>
    <source>
        <strain evidence="2 3">CBS 102226</strain>
    </source>
</reference>
<accession>A0A0D2JYB7</accession>
<dbReference type="Pfam" id="PF13577">
    <property type="entry name" value="SnoaL_4"/>
    <property type="match status" value="1"/>
</dbReference>
<dbReference type="Gene3D" id="3.10.450.50">
    <property type="match status" value="1"/>
</dbReference>
<proteinExistence type="predicted"/>
<gene>
    <name evidence="2" type="ORF">Z520_08664</name>
</gene>